<dbReference type="AlphaFoldDB" id="A0A2R6S3I8"/>
<evidence type="ECO:0000313" key="1">
    <source>
        <dbReference type="EMBL" id="PSS36841.1"/>
    </source>
</evidence>
<dbReference type="OrthoDB" id="3364670at2759"/>
<evidence type="ECO:0000313" key="2">
    <source>
        <dbReference type="Proteomes" id="UP000186601"/>
    </source>
</evidence>
<dbReference type="EMBL" id="MLYV02000096">
    <property type="protein sequence ID" value="PSS36841.1"/>
    <property type="molecule type" value="Genomic_DNA"/>
</dbReference>
<organism evidence="1 2">
    <name type="scientific">Hermanssonia centrifuga</name>
    <dbReference type="NCBI Taxonomy" id="98765"/>
    <lineage>
        <taxon>Eukaryota</taxon>
        <taxon>Fungi</taxon>
        <taxon>Dikarya</taxon>
        <taxon>Basidiomycota</taxon>
        <taxon>Agaricomycotina</taxon>
        <taxon>Agaricomycetes</taxon>
        <taxon>Polyporales</taxon>
        <taxon>Meruliaceae</taxon>
        <taxon>Hermanssonia</taxon>
    </lineage>
</organism>
<keyword evidence="2" id="KW-1185">Reference proteome</keyword>
<sequence>MEWDRLDQATGGCNIALGTKLHQETWKKISRQKPALITVIKKFNGYCERLRILCPINSTIHMPEPLPLDLVALRQHPCLMEDVWIAPAVNSAPSHWLEDSNIRAGILAYHKSSHCQEEKK</sequence>
<name>A0A2R6S3I8_9APHY</name>
<proteinExistence type="predicted"/>
<protein>
    <submittedName>
        <fullName evidence="1">Uncharacterized protein</fullName>
    </submittedName>
</protein>
<dbReference type="Proteomes" id="UP000186601">
    <property type="component" value="Unassembled WGS sequence"/>
</dbReference>
<reference evidence="1 2" key="1">
    <citation type="submission" date="2018-02" db="EMBL/GenBank/DDBJ databases">
        <title>Genome sequence of the basidiomycete white-rot fungus Phlebia centrifuga.</title>
        <authorList>
            <person name="Granchi Z."/>
            <person name="Peng M."/>
            <person name="de Vries R.P."/>
            <person name="Hilden K."/>
            <person name="Makela M.R."/>
            <person name="Grigoriev I."/>
            <person name="Riley R."/>
        </authorList>
    </citation>
    <scope>NUCLEOTIDE SEQUENCE [LARGE SCALE GENOMIC DNA]</scope>
    <source>
        <strain evidence="1 2">FBCC195</strain>
    </source>
</reference>
<accession>A0A2R6S3I8</accession>
<dbReference type="STRING" id="98765.A0A2R6S3I8"/>
<comment type="caution">
    <text evidence="1">The sequence shown here is derived from an EMBL/GenBank/DDBJ whole genome shotgun (WGS) entry which is preliminary data.</text>
</comment>
<gene>
    <name evidence="1" type="ORF">PHLCEN_2v1316</name>
</gene>